<evidence type="ECO:0000313" key="1">
    <source>
        <dbReference type="EMBL" id="OON15867.1"/>
    </source>
</evidence>
<feature type="non-terminal residue" evidence="1">
    <location>
        <position position="1"/>
    </location>
</feature>
<gene>
    <name evidence="1" type="ORF">X801_08325</name>
</gene>
<reference evidence="1 2" key="1">
    <citation type="submission" date="2015-03" db="EMBL/GenBank/DDBJ databases">
        <title>Draft genome of the nematode, Opisthorchis viverrini.</title>
        <authorList>
            <person name="Mitreva M."/>
        </authorList>
    </citation>
    <scope>NUCLEOTIDE SEQUENCE [LARGE SCALE GENOMIC DNA]</scope>
    <source>
        <strain evidence="1">Khon Kaen</strain>
    </source>
</reference>
<dbReference type="PANTHER" id="PTHR21574:SF0">
    <property type="entry name" value="CENTROSOMAL PROTEIN OF 120 KDA"/>
    <property type="match status" value="1"/>
</dbReference>
<dbReference type="InterPro" id="IPR039893">
    <property type="entry name" value="CEP120-like"/>
</dbReference>
<dbReference type="GO" id="GO:0010564">
    <property type="term" value="P:regulation of cell cycle process"/>
    <property type="evidence" value="ECO:0007669"/>
    <property type="project" value="TreeGrafter"/>
</dbReference>
<name>A0A1S8WN73_OPIVI</name>
<dbReference type="PANTHER" id="PTHR21574">
    <property type="entry name" value="CENTROSOMAL PROTEIN OF 120 KDA"/>
    <property type="match status" value="1"/>
</dbReference>
<dbReference type="GO" id="GO:0005815">
    <property type="term" value="C:microtubule organizing center"/>
    <property type="evidence" value="ECO:0007669"/>
    <property type="project" value="TreeGrafter"/>
</dbReference>
<evidence type="ECO:0000313" key="2">
    <source>
        <dbReference type="Proteomes" id="UP000243686"/>
    </source>
</evidence>
<keyword evidence="2" id="KW-1185">Reference proteome</keyword>
<dbReference type="Proteomes" id="UP000243686">
    <property type="component" value="Unassembled WGS sequence"/>
</dbReference>
<sequence length="113" mass="13352">NDRFFTIALTNNTFRSRLPVSYVLKLHKLEDVRSTAEYRTAFELELWRANEEAKFTARLKQREQLLMATLAEEWHKRDNEREAICRKKVSTPGCTAIRFKKTTFLSMNRLAAL</sequence>
<dbReference type="EMBL" id="KV900487">
    <property type="protein sequence ID" value="OON15867.1"/>
    <property type="molecule type" value="Genomic_DNA"/>
</dbReference>
<dbReference type="AlphaFoldDB" id="A0A1S8WN73"/>
<protein>
    <submittedName>
        <fullName evidence="1">Uncharacterized protein</fullName>
    </submittedName>
</protein>
<proteinExistence type="predicted"/>
<accession>A0A1S8WN73</accession>
<organism evidence="1 2">
    <name type="scientific">Opisthorchis viverrini</name>
    <name type="common">Southeast Asian liver fluke</name>
    <dbReference type="NCBI Taxonomy" id="6198"/>
    <lineage>
        <taxon>Eukaryota</taxon>
        <taxon>Metazoa</taxon>
        <taxon>Spiralia</taxon>
        <taxon>Lophotrochozoa</taxon>
        <taxon>Platyhelminthes</taxon>
        <taxon>Trematoda</taxon>
        <taxon>Digenea</taxon>
        <taxon>Opisthorchiida</taxon>
        <taxon>Opisthorchiata</taxon>
        <taxon>Opisthorchiidae</taxon>
        <taxon>Opisthorchis</taxon>
    </lineage>
</organism>